<protein>
    <submittedName>
        <fullName evidence="6">LysR family transcriptional regulator</fullName>
    </submittedName>
</protein>
<dbReference type="PANTHER" id="PTHR30346">
    <property type="entry name" value="TRANSCRIPTIONAL DUAL REGULATOR HCAR-RELATED"/>
    <property type="match status" value="1"/>
</dbReference>
<evidence type="ECO:0000256" key="1">
    <source>
        <dbReference type="ARBA" id="ARBA00009437"/>
    </source>
</evidence>
<feature type="domain" description="HTH lysR-type" evidence="5">
    <location>
        <begin position="2"/>
        <end position="59"/>
    </location>
</feature>
<organism evidence="6 7">
    <name type="scientific">Dehalobacterium formicoaceticum</name>
    <dbReference type="NCBI Taxonomy" id="51515"/>
    <lineage>
        <taxon>Bacteria</taxon>
        <taxon>Bacillati</taxon>
        <taxon>Bacillota</taxon>
        <taxon>Clostridia</taxon>
        <taxon>Eubacteriales</taxon>
        <taxon>Peptococcaceae</taxon>
        <taxon>Dehalobacterium</taxon>
    </lineage>
</organism>
<keyword evidence="3" id="KW-0238">DNA-binding</keyword>
<keyword evidence="7" id="KW-1185">Reference proteome</keyword>
<dbReference type="Pfam" id="PF03466">
    <property type="entry name" value="LysR_substrate"/>
    <property type="match status" value="1"/>
</dbReference>
<evidence type="ECO:0000313" key="7">
    <source>
        <dbReference type="Proteomes" id="UP001524944"/>
    </source>
</evidence>
<dbReference type="PROSITE" id="PS50931">
    <property type="entry name" value="HTH_LYSR"/>
    <property type="match status" value="1"/>
</dbReference>
<dbReference type="RefSeq" id="WP_089610489.1">
    <property type="nucleotide sequence ID" value="NZ_CP022121.1"/>
</dbReference>
<dbReference type="PRINTS" id="PR00039">
    <property type="entry name" value="HTHLYSR"/>
</dbReference>
<dbReference type="InterPro" id="IPR005119">
    <property type="entry name" value="LysR_subst-bd"/>
</dbReference>
<dbReference type="SUPFAM" id="SSF46785">
    <property type="entry name" value="Winged helix' DNA-binding domain"/>
    <property type="match status" value="1"/>
</dbReference>
<evidence type="ECO:0000256" key="4">
    <source>
        <dbReference type="ARBA" id="ARBA00023163"/>
    </source>
</evidence>
<evidence type="ECO:0000256" key="2">
    <source>
        <dbReference type="ARBA" id="ARBA00023015"/>
    </source>
</evidence>
<proteinExistence type="inferred from homology"/>
<comment type="similarity">
    <text evidence="1">Belongs to the LysR transcriptional regulatory family.</text>
</comment>
<name>A0ABT1Y7R0_9FIRM</name>
<dbReference type="SUPFAM" id="SSF53850">
    <property type="entry name" value="Periplasmic binding protein-like II"/>
    <property type="match status" value="1"/>
</dbReference>
<comment type="caution">
    <text evidence="6">The sequence shown here is derived from an EMBL/GenBank/DDBJ whole genome shotgun (WGS) entry which is preliminary data.</text>
</comment>
<sequence>MISLQNMRYMIEISKHQSISAAAKSLFISQSTLSTAIKEVEQSLGIVLFKRNSRGVELTYEGRDYISHAKDIVEQAEYLERRYQHKKSLPMRFSVSTQRLPFATKAFIKIIDKIGLDRYDIAIRECPTHEVIHDVTTRRSEIGVLCLNENYLNTMKKILNTSSLIFYPLGEIENYVFVRKEHPLASMDALTMEDLKGYPFVTYGQGDDNLLHFSEEIIFKEILDKNIHVIDRCTKIALVRWSNCFSIGPDLTNSNGDEMHSKLSEIQAIKLSDNNQILYAGYILRSEHTLSDLGAIYIKILEQEIQGL</sequence>
<accession>A0ABT1Y7R0</accession>
<dbReference type="CDD" id="cd05466">
    <property type="entry name" value="PBP2_LTTR_substrate"/>
    <property type="match status" value="1"/>
</dbReference>
<dbReference type="InterPro" id="IPR036388">
    <property type="entry name" value="WH-like_DNA-bd_sf"/>
</dbReference>
<dbReference type="InterPro" id="IPR036390">
    <property type="entry name" value="WH_DNA-bd_sf"/>
</dbReference>
<dbReference type="EMBL" id="JANPWE010000014">
    <property type="protein sequence ID" value="MCR6546922.1"/>
    <property type="molecule type" value="Genomic_DNA"/>
</dbReference>
<keyword evidence="2" id="KW-0805">Transcription regulation</keyword>
<keyword evidence="4" id="KW-0804">Transcription</keyword>
<evidence type="ECO:0000313" key="6">
    <source>
        <dbReference type="EMBL" id="MCR6546922.1"/>
    </source>
</evidence>
<dbReference type="Proteomes" id="UP001524944">
    <property type="component" value="Unassembled WGS sequence"/>
</dbReference>
<gene>
    <name evidence="6" type="ORF">NVS47_15625</name>
</gene>
<dbReference type="Pfam" id="PF00126">
    <property type="entry name" value="HTH_1"/>
    <property type="match status" value="1"/>
</dbReference>
<dbReference type="Gene3D" id="1.10.10.10">
    <property type="entry name" value="Winged helix-like DNA-binding domain superfamily/Winged helix DNA-binding domain"/>
    <property type="match status" value="1"/>
</dbReference>
<reference evidence="6 7" key="1">
    <citation type="submission" date="2022-08" db="EMBL/GenBank/DDBJ databases">
        <title>Proteogenomics of the novel Dehalobacterium formicoaceticum strain EZ94 highlights a key role of methyltransferases during anaerobic dichloromethane degradation.</title>
        <authorList>
            <person name="Wasmund K."/>
        </authorList>
    </citation>
    <scope>NUCLEOTIDE SEQUENCE [LARGE SCALE GENOMIC DNA]</scope>
    <source>
        <strain evidence="6 7">EZ94</strain>
    </source>
</reference>
<dbReference type="InterPro" id="IPR000847">
    <property type="entry name" value="LysR_HTH_N"/>
</dbReference>
<dbReference type="Gene3D" id="3.40.190.10">
    <property type="entry name" value="Periplasmic binding protein-like II"/>
    <property type="match status" value="2"/>
</dbReference>
<dbReference type="PANTHER" id="PTHR30346:SF0">
    <property type="entry name" value="HCA OPERON TRANSCRIPTIONAL ACTIVATOR HCAR"/>
    <property type="match status" value="1"/>
</dbReference>
<evidence type="ECO:0000256" key="3">
    <source>
        <dbReference type="ARBA" id="ARBA00023125"/>
    </source>
</evidence>
<evidence type="ECO:0000259" key="5">
    <source>
        <dbReference type="PROSITE" id="PS50931"/>
    </source>
</evidence>